<protein>
    <submittedName>
        <fullName evidence="2">Uncharacterized protein</fullName>
    </submittedName>
</protein>
<gene>
    <name evidence="2" type="ORF">DPMN_176134</name>
</gene>
<proteinExistence type="predicted"/>
<accession>A0A9D4E7V2</accession>
<keyword evidence="1" id="KW-0472">Membrane</keyword>
<evidence type="ECO:0000313" key="3">
    <source>
        <dbReference type="Proteomes" id="UP000828390"/>
    </source>
</evidence>
<evidence type="ECO:0000256" key="1">
    <source>
        <dbReference type="SAM" id="Phobius"/>
    </source>
</evidence>
<reference evidence="2" key="1">
    <citation type="journal article" date="2019" name="bioRxiv">
        <title>The Genome of the Zebra Mussel, Dreissena polymorpha: A Resource for Invasive Species Research.</title>
        <authorList>
            <person name="McCartney M.A."/>
            <person name="Auch B."/>
            <person name="Kono T."/>
            <person name="Mallez S."/>
            <person name="Zhang Y."/>
            <person name="Obille A."/>
            <person name="Becker A."/>
            <person name="Abrahante J.E."/>
            <person name="Garbe J."/>
            <person name="Badalamenti J.P."/>
            <person name="Herman A."/>
            <person name="Mangelson H."/>
            <person name="Liachko I."/>
            <person name="Sullivan S."/>
            <person name="Sone E.D."/>
            <person name="Koren S."/>
            <person name="Silverstein K.A.T."/>
            <person name="Beckman K.B."/>
            <person name="Gohl D.M."/>
        </authorList>
    </citation>
    <scope>NUCLEOTIDE SEQUENCE</scope>
    <source>
        <strain evidence="2">Duluth1</strain>
        <tissue evidence="2">Whole animal</tissue>
    </source>
</reference>
<dbReference type="Proteomes" id="UP000828390">
    <property type="component" value="Unassembled WGS sequence"/>
</dbReference>
<organism evidence="2 3">
    <name type="scientific">Dreissena polymorpha</name>
    <name type="common">Zebra mussel</name>
    <name type="synonym">Mytilus polymorpha</name>
    <dbReference type="NCBI Taxonomy" id="45954"/>
    <lineage>
        <taxon>Eukaryota</taxon>
        <taxon>Metazoa</taxon>
        <taxon>Spiralia</taxon>
        <taxon>Lophotrochozoa</taxon>
        <taxon>Mollusca</taxon>
        <taxon>Bivalvia</taxon>
        <taxon>Autobranchia</taxon>
        <taxon>Heteroconchia</taxon>
        <taxon>Euheterodonta</taxon>
        <taxon>Imparidentia</taxon>
        <taxon>Neoheterodontei</taxon>
        <taxon>Myida</taxon>
        <taxon>Dreissenoidea</taxon>
        <taxon>Dreissenidae</taxon>
        <taxon>Dreissena</taxon>
    </lineage>
</organism>
<comment type="caution">
    <text evidence="2">The sequence shown here is derived from an EMBL/GenBank/DDBJ whole genome shotgun (WGS) entry which is preliminary data.</text>
</comment>
<keyword evidence="1" id="KW-0812">Transmembrane</keyword>
<keyword evidence="1" id="KW-1133">Transmembrane helix</keyword>
<feature type="transmembrane region" description="Helical" evidence="1">
    <location>
        <begin position="116"/>
        <end position="134"/>
    </location>
</feature>
<evidence type="ECO:0000313" key="2">
    <source>
        <dbReference type="EMBL" id="KAH3774743.1"/>
    </source>
</evidence>
<reference evidence="2" key="2">
    <citation type="submission" date="2020-11" db="EMBL/GenBank/DDBJ databases">
        <authorList>
            <person name="McCartney M.A."/>
            <person name="Auch B."/>
            <person name="Kono T."/>
            <person name="Mallez S."/>
            <person name="Becker A."/>
            <person name="Gohl D.M."/>
            <person name="Silverstein K.A.T."/>
            <person name="Koren S."/>
            <person name="Bechman K.B."/>
            <person name="Herman A."/>
            <person name="Abrahante J.E."/>
            <person name="Garbe J."/>
        </authorList>
    </citation>
    <scope>NUCLEOTIDE SEQUENCE</scope>
    <source>
        <strain evidence="2">Duluth1</strain>
        <tissue evidence="2">Whole animal</tissue>
    </source>
</reference>
<keyword evidence="3" id="KW-1185">Reference proteome</keyword>
<dbReference type="EMBL" id="JAIWYP010000009">
    <property type="protein sequence ID" value="KAH3774743.1"/>
    <property type="molecule type" value="Genomic_DNA"/>
</dbReference>
<sequence length="153" mass="16722">MPRIAARQAHRTEGDGATCTCEEGCVHQVEAYFRINSATPFIDHIKAELSFQFSPLAVTTSKLLVWVPSVFESANHKAIIDLGEAYEDDLPSHGLLEGKIILNGSSSALRNLIHPLLVQLLYMLLIGVCFLTSIPCCGLHRSQVQSANGLLLH</sequence>
<dbReference type="AlphaFoldDB" id="A0A9D4E7V2"/>
<name>A0A9D4E7V2_DREPO</name>